<reference evidence="4" key="1">
    <citation type="submission" date="2025-08" db="UniProtKB">
        <authorList>
            <consortium name="RefSeq"/>
        </authorList>
    </citation>
    <scope>IDENTIFICATION</scope>
</reference>
<dbReference type="Pfam" id="PF13456">
    <property type="entry name" value="RVT_3"/>
    <property type="match status" value="1"/>
</dbReference>
<dbReference type="InterPro" id="IPR041588">
    <property type="entry name" value="Integrase_H2C2"/>
</dbReference>
<dbReference type="Gene3D" id="3.30.420.10">
    <property type="entry name" value="Ribonuclease H-like superfamily/Ribonuclease H"/>
    <property type="match status" value="2"/>
</dbReference>
<dbReference type="AlphaFoldDB" id="A0A6P5T0T0"/>
<name>A0A6P5T0T0_PRUAV</name>
<gene>
    <name evidence="4" type="primary">LOC110761541</name>
</gene>
<dbReference type="Proteomes" id="UP000515124">
    <property type="component" value="Unplaced"/>
</dbReference>
<keyword evidence="1" id="KW-0175">Coiled coil</keyword>
<dbReference type="Gene3D" id="1.10.340.70">
    <property type="match status" value="1"/>
</dbReference>
<dbReference type="InterPro" id="IPR002156">
    <property type="entry name" value="RNaseH_domain"/>
</dbReference>
<dbReference type="InterPro" id="IPR036397">
    <property type="entry name" value="RNaseH_sf"/>
</dbReference>
<dbReference type="KEGG" id="pavi:110761541"/>
<evidence type="ECO:0000256" key="1">
    <source>
        <dbReference type="SAM" id="Coils"/>
    </source>
</evidence>
<dbReference type="GeneID" id="110761541"/>
<evidence type="ECO:0000313" key="4">
    <source>
        <dbReference type="RefSeq" id="XP_021819718.1"/>
    </source>
</evidence>
<proteinExistence type="predicted"/>
<dbReference type="GO" id="GO:0015074">
    <property type="term" value="P:DNA integration"/>
    <property type="evidence" value="ECO:0007669"/>
    <property type="project" value="InterPro"/>
</dbReference>
<feature type="domain" description="Integrase catalytic" evidence="2">
    <location>
        <begin position="231"/>
        <end position="329"/>
    </location>
</feature>
<dbReference type="PROSITE" id="PS50994">
    <property type="entry name" value="INTEGRASE"/>
    <property type="match status" value="1"/>
</dbReference>
<dbReference type="GO" id="GO:0003676">
    <property type="term" value="F:nucleic acid binding"/>
    <property type="evidence" value="ECO:0007669"/>
    <property type="project" value="InterPro"/>
</dbReference>
<dbReference type="InterPro" id="IPR012337">
    <property type="entry name" value="RNaseH-like_sf"/>
</dbReference>
<dbReference type="GO" id="GO:0004523">
    <property type="term" value="F:RNA-DNA hybrid ribonuclease activity"/>
    <property type="evidence" value="ECO:0007669"/>
    <property type="project" value="InterPro"/>
</dbReference>
<evidence type="ECO:0000259" key="2">
    <source>
        <dbReference type="PROSITE" id="PS50994"/>
    </source>
</evidence>
<dbReference type="SUPFAM" id="SSF53098">
    <property type="entry name" value="Ribonuclease H-like"/>
    <property type="match status" value="1"/>
</dbReference>
<feature type="coiled-coil region" evidence="1">
    <location>
        <begin position="345"/>
        <end position="372"/>
    </location>
</feature>
<organism evidence="3 4">
    <name type="scientific">Prunus avium</name>
    <name type="common">Cherry</name>
    <name type="synonym">Cerasus avium</name>
    <dbReference type="NCBI Taxonomy" id="42229"/>
    <lineage>
        <taxon>Eukaryota</taxon>
        <taxon>Viridiplantae</taxon>
        <taxon>Streptophyta</taxon>
        <taxon>Embryophyta</taxon>
        <taxon>Tracheophyta</taxon>
        <taxon>Spermatophyta</taxon>
        <taxon>Magnoliopsida</taxon>
        <taxon>eudicotyledons</taxon>
        <taxon>Gunneridae</taxon>
        <taxon>Pentapetalae</taxon>
        <taxon>rosids</taxon>
        <taxon>fabids</taxon>
        <taxon>Rosales</taxon>
        <taxon>Rosaceae</taxon>
        <taxon>Amygdaloideae</taxon>
        <taxon>Amygdaleae</taxon>
        <taxon>Prunus</taxon>
    </lineage>
</organism>
<dbReference type="PANTHER" id="PTHR48475:SF2">
    <property type="entry name" value="RIBONUCLEASE H"/>
    <property type="match status" value="1"/>
</dbReference>
<protein>
    <submittedName>
        <fullName evidence="4">Uncharacterized protein LOC110761541</fullName>
    </submittedName>
</protein>
<keyword evidence="3" id="KW-1185">Reference proteome</keyword>
<evidence type="ECO:0000313" key="3">
    <source>
        <dbReference type="Proteomes" id="UP000515124"/>
    </source>
</evidence>
<accession>A0A6P5T0T0</accession>
<dbReference type="Pfam" id="PF17921">
    <property type="entry name" value="Integrase_H2C2"/>
    <property type="match status" value="1"/>
</dbReference>
<dbReference type="RefSeq" id="XP_021819718.1">
    <property type="nucleotide sequence ID" value="XM_021964026.1"/>
</dbReference>
<dbReference type="PANTHER" id="PTHR48475">
    <property type="entry name" value="RIBONUCLEASE H"/>
    <property type="match status" value="1"/>
</dbReference>
<dbReference type="InterPro" id="IPR001584">
    <property type="entry name" value="Integrase_cat-core"/>
</dbReference>
<sequence>MILYLDKVQELLKAFPTFTIQHVPRAENAHADTLARLGSALDTQFRRSILVEHLDQPSIEEAEQPNLMQIDEDPSWQEQDPIIDYLVNENLPKDKSEFRKIKQKAARYYMKGDMLVRRSYSGTYLTCIKYPQTLEVLCKIHDGECGNHAGGRSLAQKALSIGYFWPTMRQDSMEYARRCDRCQRYKPIPRLPAEEYHPQNSLWPFMQWAIDLVEPMPTAPANKEMMIVAWITSPNGSRPRLYPLSRKLMQITAFLAKYGIKQHLSTPRYPQGNGQAEASNKIVLDCLKKRLEDVKGKWVDELPRVLWAYRTTKRRSTGETPFSLAYGTEAIIPPHITVPSMSIEVGNLDQNCKQMKVNLDLLEEEREKAIIRVAAY</sequence>